<dbReference type="AlphaFoldDB" id="A0ABC8KGR4"/>
<keyword evidence="1" id="KW-1133">Transmembrane helix</keyword>
<dbReference type="EMBL" id="CAKOAT010244043">
    <property type="protein sequence ID" value="CAH8358248.1"/>
    <property type="molecule type" value="Genomic_DNA"/>
</dbReference>
<organism evidence="2 3">
    <name type="scientific">Eruca vesicaria subsp. sativa</name>
    <name type="common">Garden rocket</name>
    <name type="synonym">Eruca sativa</name>
    <dbReference type="NCBI Taxonomy" id="29727"/>
    <lineage>
        <taxon>Eukaryota</taxon>
        <taxon>Viridiplantae</taxon>
        <taxon>Streptophyta</taxon>
        <taxon>Embryophyta</taxon>
        <taxon>Tracheophyta</taxon>
        <taxon>Spermatophyta</taxon>
        <taxon>Magnoliopsida</taxon>
        <taxon>eudicotyledons</taxon>
        <taxon>Gunneridae</taxon>
        <taxon>Pentapetalae</taxon>
        <taxon>rosids</taxon>
        <taxon>malvids</taxon>
        <taxon>Brassicales</taxon>
        <taxon>Brassicaceae</taxon>
        <taxon>Brassiceae</taxon>
        <taxon>Eruca</taxon>
    </lineage>
</organism>
<keyword evidence="1" id="KW-0812">Transmembrane</keyword>
<dbReference type="Proteomes" id="UP001642260">
    <property type="component" value="Unassembled WGS sequence"/>
</dbReference>
<evidence type="ECO:0000313" key="3">
    <source>
        <dbReference type="Proteomes" id="UP001642260"/>
    </source>
</evidence>
<proteinExistence type="predicted"/>
<evidence type="ECO:0000256" key="1">
    <source>
        <dbReference type="SAM" id="Phobius"/>
    </source>
</evidence>
<protein>
    <submittedName>
        <fullName evidence="2">Uncharacterized protein</fullName>
    </submittedName>
</protein>
<sequence length="97" mass="10624">MLHTRVPGTLVGENIYWHVYDDETFKFYPSPSNCGKGFPEVIAGGLRGGGCKSWSKICILSCDILEISTSFPVDHIYLVTAITYAGLLLVLVDIDGK</sequence>
<comment type="caution">
    <text evidence="2">The sequence shown here is derived from an EMBL/GenBank/DDBJ whole genome shotgun (WGS) entry which is preliminary data.</text>
</comment>
<keyword evidence="3" id="KW-1185">Reference proteome</keyword>
<feature type="transmembrane region" description="Helical" evidence="1">
    <location>
        <begin position="75"/>
        <end position="94"/>
    </location>
</feature>
<reference evidence="2 3" key="1">
    <citation type="submission" date="2022-03" db="EMBL/GenBank/DDBJ databases">
        <authorList>
            <person name="Macdonald S."/>
            <person name="Ahmed S."/>
            <person name="Newling K."/>
        </authorList>
    </citation>
    <scope>NUCLEOTIDE SEQUENCE [LARGE SCALE GENOMIC DNA]</scope>
</reference>
<gene>
    <name evidence="2" type="ORF">ERUC_LOCUS24004</name>
</gene>
<accession>A0ABC8KGR4</accession>
<evidence type="ECO:0000313" key="2">
    <source>
        <dbReference type="EMBL" id="CAH8358248.1"/>
    </source>
</evidence>
<keyword evidence="1" id="KW-0472">Membrane</keyword>
<name>A0ABC8KGR4_ERUVS</name>